<dbReference type="RefSeq" id="WP_272136176.1">
    <property type="nucleotide sequence ID" value="NZ_JAQLOI010000001.1"/>
</dbReference>
<dbReference type="Proteomes" id="UP001210678">
    <property type="component" value="Unassembled WGS sequence"/>
</dbReference>
<evidence type="ECO:0000313" key="2">
    <source>
        <dbReference type="Proteomes" id="UP001210678"/>
    </source>
</evidence>
<protein>
    <submittedName>
        <fullName evidence="1">Uncharacterized protein</fullName>
    </submittedName>
</protein>
<gene>
    <name evidence="1" type="ORF">PGX00_11005</name>
</gene>
<name>A0ABT4YRP0_9VIBR</name>
<accession>A0ABT4YRP0</accession>
<evidence type="ECO:0000313" key="1">
    <source>
        <dbReference type="EMBL" id="MDB1124150.1"/>
    </source>
</evidence>
<dbReference type="EMBL" id="JAQLOI010000001">
    <property type="protein sequence ID" value="MDB1124150.1"/>
    <property type="molecule type" value="Genomic_DNA"/>
</dbReference>
<proteinExistence type="predicted"/>
<sequence>MIDSTLAWEPCLFHSLDKARLTLALKVKQSIIAVKGDVVEVQRVHRDMDNGRLEYEISVADYLIKVDARVLECC</sequence>
<reference evidence="1 2" key="1">
    <citation type="submission" date="2023-01" db="EMBL/GenBank/DDBJ databases">
        <title>Vibrio sp. KJ40-1 sp.nov, isolated from marine algae.</title>
        <authorList>
            <person name="Butt M."/>
            <person name="Kim J.M.J."/>
            <person name="Jeon C.O.C."/>
        </authorList>
    </citation>
    <scope>NUCLEOTIDE SEQUENCE [LARGE SCALE GENOMIC DNA]</scope>
    <source>
        <strain evidence="1 2">KJ40-1</strain>
    </source>
</reference>
<keyword evidence="2" id="KW-1185">Reference proteome</keyword>
<organism evidence="1 2">
    <name type="scientific">Vibrio algarum</name>
    <dbReference type="NCBI Taxonomy" id="3020714"/>
    <lineage>
        <taxon>Bacteria</taxon>
        <taxon>Pseudomonadati</taxon>
        <taxon>Pseudomonadota</taxon>
        <taxon>Gammaproteobacteria</taxon>
        <taxon>Vibrionales</taxon>
        <taxon>Vibrionaceae</taxon>
        <taxon>Vibrio</taxon>
    </lineage>
</organism>
<comment type="caution">
    <text evidence="1">The sequence shown here is derived from an EMBL/GenBank/DDBJ whole genome shotgun (WGS) entry which is preliminary data.</text>
</comment>